<name>A0A9Q0KKB7_9MAGN</name>
<reference evidence="1" key="1">
    <citation type="journal article" date="2023" name="Plant J.">
        <title>The genome of the king protea, Protea cynaroides.</title>
        <authorList>
            <person name="Chang J."/>
            <person name="Duong T.A."/>
            <person name="Schoeman C."/>
            <person name="Ma X."/>
            <person name="Roodt D."/>
            <person name="Barker N."/>
            <person name="Li Z."/>
            <person name="Van de Peer Y."/>
            <person name="Mizrachi E."/>
        </authorList>
    </citation>
    <scope>NUCLEOTIDE SEQUENCE</scope>
    <source>
        <tissue evidence="1">Young leaves</tissue>
    </source>
</reference>
<sequence>MVAGESSMPKRGREPAPLLFTRKDQREASVEYILVPTSLDRSQRQDMLGTVCLWSGVEGIIRSYVGGCWSESRFWYTGGTKRTPSCFYCGELFSYRCYAYSFDRSTYER</sequence>
<comment type="caution">
    <text evidence="1">The sequence shown here is derived from an EMBL/GenBank/DDBJ whole genome shotgun (WGS) entry which is preliminary data.</text>
</comment>
<organism evidence="1 2">
    <name type="scientific">Protea cynaroides</name>
    <dbReference type="NCBI Taxonomy" id="273540"/>
    <lineage>
        <taxon>Eukaryota</taxon>
        <taxon>Viridiplantae</taxon>
        <taxon>Streptophyta</taxon>
        <taxon>Embryophyta</taxon>
        <taxon>Tracheophyta</taxon>
        <taxon>Spermatophyta</taxon>
        <taxon>Magnoliopsida</taxon>
        <taxon>Proteales</taxon>
        <taxon>Proteaceae</taxon>
        <taxon>Protea</taxon>
    </lineage>
</organism>
<evidence type="ECO:0000313" key="2">
    <source>
        <dbReference type="Proteomes" id="UP001141806"/>
    </source>
</evidence>
<evidence type="ECO:0000313" key="1">
    <source>
        <dbReference type="EMBL" id="KAJ4972107.1"/>
    </source>
</evidence>
<keyword evidence="2" id="KW-1185">Reference proteome</keyword>
<accession>A0A9Q0KKB7</accession>
<proteinExistence type="predicted"/>
<dbReference type="EMBL" id="JAMYWD010000005">
    <property type="protein sequence ID" value="KAJ4972107.1"/>
    <property type="molecule type" value="Genomic_DNA"/>
</dbReference>
<protein>
    <submittedName>
        <fullName evidence="1">Uncharacterized protein</fullName>
    </submittedName>
</protein>
<dbReference type="Proteomes" id="UP001141806">
    <property type="component" value="Unassembled WGS sequence"/>
</dbReference>
<dbReference type="AlphaFoldDB" id="A0A9Q0KKB7"/>
<gene>
    <name evidence="1" type="ORF">NE237_005206</name>
</gene>